<sequence>MANVHVGCCRALDTHGVVVLSHEADLATWCPESWNLDVSQSAAAPVCTDQQQAGPGDATSAGDPAYGSSLRRRREAFHKQVVPTFWLPTLSSTHPAKHVGSALCCYSYAILHPRLENWVAQRNDLDRTYRDLTTGSGVPGRMSSALFVTAVSARPETRIGSAAAITVKLHAHSSATENDRRQRMLSTAQSQQALRNETTALLLAQPRSTTIRTRQILFAPALSQGRFSALFDLFLSSSLAHQIIVQLDASFPTPCLPFQRNLYLGHVSSDLGALAIT</sequence>
<accession>A0A6G1IJ98</accession>
<organism evidence="1 2">
    <name type="scientific">Lentithecium fluviatile CBS 122367</name>
    <dbReference type="NCBI Taxonomy" id="1168545"/>
    <lineage>
        <taxon>Eukaryota</taxon>
        <taxon>Fungi</taxon>
        <taxon>Dikarya</taxon>
        <taxon>Ascomycota</taxon>
        <taxon>Pezizomycotina</taxon>
        <taxon>Dothideomycetes</taxon>
        <taxon>Pleosporomycetidae</taxon>
        <taxon>Pleosporales</taxon>
        <taxon>Massarineae</taxon>
        <taxon>Lentitheciaceae</taxon>
        <taxon>Lentithecium</taxon>
    </lineage>
</organism>
<dbReference type="Proteomes" id="UP000799291">
    <property type="component" value="Unassembled WGS sequence"/>
</dbReference>
<keyword evidence="2" id="KW-1185">Reference proteome</keyword>
<gene>
    <name evidence="1" type="ORF">K458DRAFT_395363</name>
</gene>
<reference evidence="1" key="1">
    <citation type="journal article" date="2020" name="Stud. Mycol.">
        <title>101 Dothideomycetes genomes: a test case for predicting lifestyles and emergence of pathogens.</title>
        <authorList>
            <person name="Haridas S."/>
            <person name="Albert R."/>
            <person name="Binder M."/>
            <person name="Bloem J."/>
            <person name="Labutti K."/>
            <person name="Salamov A."/>
            <person name="Andreopoulos B."/>
            <person name="Baker S."/>
            <person name="Barry K."/>
            <person name="Bills G."/>
            <person name="Bluhm B."/>
            <person name="Cannon C."/>
            <person name="Castanera R."/>
            <person name="Culley D."/>
            <person name="Daum C."/>
            <person name="Ezra D."/>
            <person name="Gonzalez J."/>
            <person name="Henrissat B."/>
            <person name="Kuo A."/>
            <person name="Liang C."/>
            <person name="Lipzen A."/>
            <person name="Lutzoni F."/>
            <person name="Magnuson J."/>
            <person name="Mondo S."/>
            <person name="Nolan M."/>
            <person name="Ohm R."/>
            <person name="Pangilinan J."/>
            <person name="Park H.-J."/>
            <person name="Ramirez L."/>
            <person name="Alfaro M."/>
            <person name="Sun H."/>
            <person name="Tritt A."/>
            <person name="Yoshinaga Y."/>
            <person name="Zwiers L.-H."/>
            <person name="Turgeon B."/>
            <person name="Goodwin S."/>
            <person name="Spatafora J."/>
            <person name="Crous P."/>
            <person name="Grigoriev I."/>
        </authorList>
    </citation>
    <scope>NUCLEOTIDE SEQUENCE</scope>
    <source>
        <strain evidence="1">CBS 122367</strain>
    </source>
</reference>
<name>A0A6G1IJ98_9PLEO</name>
<protein>
    <submittedName>
        <fullName evidence="1">Uncharacterized protein</fullName>
    </submittedName>
</protein>
<dbReference type="EMBL" id="MU005615">
    <property type="protein sequence ID" value="KAF2678063.1"/>
    <property type="molecule type" value="Genomic_DNA"/>
</dbReference>
<proteinExistence type="predicted"/>
<evidence type="ECO:0000313" key="2">
    <source>
        <dbReference type="Proteomes" id="UP000799291"/>
    </source>
</evidence>
<dbReference type="AlphaFoldDB" id="A0A6G1IJ98"/>
<evidence type="ECO:0000313" key="1">
    <source>
        <dbReference type="EMBL" id="KAF2678063.1"/>
    </source>
</evidence>